<keyword evidence="4" id="KW-1185">Reference proteome</keyword>
<keyword evidence="2" id="KW-0325">Glycoprotein</keyword>
<proteinExistence type="inferred from homology"/>
<dbReference type="PANTHER" id="PTHR22835:SF683">
    <property type="entry name" value="OS05G0506800 PROTEIN"/>
    <property type="match status" value="1"/>
</dbReference>
<sequence length="280" mass="30561">MRGSTSNDGVVFSVARSTVLDRLFLKLRGVDIPPYAIPLSGQLRLFKAYISSVCSIPQDCANIVGDSIIILGHIEANDIGYSLQQGKSIQQVETYVPFMIRTLIEAATELIRMGAARVVLAGSVPIGCYPYILTTLQTNNATAYDDLGCLKSVNDLIVSKNKLLQEAVTNLTTKFPNVDVYYADLYGAVQTIIQQSSVSGNMTLKACCGVGGQYNYDRRRFCGSRGVPVCANPNEYIYWDGLHFTQGAFARFTNIGITCKMAKPHGHNRISAIHPTNLSC</sequence>
<gene>
    <name evidence="3" type="ORF">MIMGU_mgv1a011475mg</name>
</gene>
<dbReference type="InterPro" id="IPR036514">
    <property type="entry name" value="SGNH_hydro_sf"/>
</dbReference>
<dbReference type="eggNOG" id="ENOG502QQUR">
    <property type="taxonomic scope" value="Eukaryota"/>
</dbReference>
<evidence type="ECO:0008006" key="5">
    <source>
        <dbReference type="Google" id="ProtNLM"/>
    </source>
</evidence>
<protein>
    <recommendedName>
        <fullName evidence="5">GDSL esterase/lipase</fullName>
    </recommendedName>
</protein>
<dbReference type="AlphaFoldDB" id="A0A022R1X1"/>
<comment type="similarity">
    <text evidence="1">Belongs to the 'GDSL' lipolytic enzyme family.</text>
</comment>
<evidence type="ECO:0000313" key="4">
    <source>
        <dbReference type="Proteomes" id="UP000030748"/>
    </source>
</evidence>
<evidence type="ECO:0000256" key="2">
    <source>
        <dbReference type="ARBA" id="ARBA00023180"/>
    </source>
</evidence>
<dbReference type="Pfam" id="PF00657">
    <property type="entry name" value="Lipase_GDSL"/>
    <property type="match status" value="1"/>
</dbReference>
<dbReference type="InterPro" id="IPR001087">
    <property type="entry name" value="GDSL"/>
</dbReference>
<reference evidence="3 4" key="1">
    <citation type="journal article" date="2013" name="Proc. Natl. Acad. Sci. U.S.A.">
        <title>Fine-scale variation in meiotic recombination in Mimulus inferred from population shotgun sequencing.</title>
        <authorList>
            <person name="Hellsten U."/>
            <person name="Wright K.M."/>
            <person name="Jenkins J."/>
            <person name="Shu S."/>
            <person name="Yuan Y."/>
            <person name="Wessler S.R."/>
            <person name="Schmutz J."/>
            <person name="Willis J.H."/>
            <person name="Rokhsar D.S."/>
        </authorList>
    </citation>
    <scope>NUCLEOTIDE SEQUENCE [LARGE SCALE GENOMIC DNA]</scope>
    <source>
        <strain evidence="4">cv. DUN x IM62</strain>
    </source>
</reference>
<dbReference type="PANTHER" id="PTHR22835">
    <property type="entry name" value="ZINC FINGER FYVE DOMAIN CONTAINING PROTEIN"/>
    <property type="match status" value="1"/>
</dbReference>
<evidence type="ECO:0000313" key="3">
    <source>
        <dbReference type="EMBL" id="EYU34256.1"/>
    </source>
</evidence>
<dbReference type="STRING" id="4155.A0A022R1X1"/>
<dbReference type="Proteomes" id="UP000030748">
    <property type="component" value="Unassembled WGS sequence"/>
</dbReference>
<dbReference type="GO" id="GO:0016788">
    <property type="term" value="F:hydrolase activity, acting on ester bonds"/>
    <property type="evidence" value="ECO:0007669"/>
    <property type="project" value="InterPro"/>
</dbReference>
<name>A0A022R1X1_ERYGU</name>
<dbReference type="Gene3D" id="3.40.50.1110">
    <property type="entry name" value="SGNH hydrolase"/>
    <property type="match status" value="1"/>
</dbReference>
<evidence type="ECO:0000256" key="1">
    <source>
        <dbReference type="ARBA" id="ARBA00008668"/>
    </source>
</evidence>
<dbReference type="EMBL" id="KI630712">
    <property type="protein sequence ID" value="EYU34256.1"/>
    <property type="molecule type" value="Genomic_DNA"/>
</dbReference>
<accession>A0A022R1X1</accession>
<organism evidence="3 4">
    <name type="scientific">Erythranthe guttata</name>
    <name type="common">Yellow monkey flower</name>
    <name type="synonym">Mimulus guttatus</name>
    <dbReference type="NCBI Taxonomy" id="4155"/>
    <lineage>
        <taxon>Eukaryota</taxon>
        <taxon>Viridiplantae</taxon>
        <taxon>Streptophyta</taxon>
        <taxon>Embryophyta</taxon>
        <taxon>Tracheophyta</taxon>
        <taxon>Spermatophyta</taxon>
        <taxon>Magnoliopsida</taxon>
        <taxon>eudicotyledons</taxon>
        <taxon>Gunneridae</taxon>
        <taxon>Pentapetalae</taxon>
        <taxon>asterids</taxon>
        <taxon>lamiids</taxon>
        <taxon>Lamiales</taxon>
        <taxon>Phrymaceae</taxon>
        <taxon>Erythranthe</taxon>
    </lineage>
</organism>